<feature type="domain" description="BTB" evidence="1">
    <location>
        <begin position="192"/>
        <end position="269"/>
    </location>
</feature>
<dbReference type="InterPro" id="IPR000210">
    <property type="entry name" value="BTB/POZ_dom"/>
</dbReference>
<dbReference type="EMBL" id="JAOPGA020001156">
    <property type="protein sequence ID" value="KAL0485661.1"/>
    <property type="molecule type" value="Genomic_DNA"/>
</dbReference>
<reference evidence="2 3" key="1">
    <citation type="submission" date="2024-03" db="EMBL/GenBank/DDBJ databases">
        <title>The Acrasis kona genome and developmental transcriptomes reveal deep origins of eukaryotic multicellular pathways.</title>
        <authorList>
            <person name="Sheikh S."/>
            <person name="Fu C.-J."/>
            <person name="Brown M.W."/>
            <person name="Baldauf S.L."/>
        </authorList>
    </citation>
    <scope>NUCLEOTIDE SEQUENCE [LARGE SCALE GENOMIC DNA]</scope>
    <source>
        <strain evidence="2 3">ATCC MYA-3509</strain>
    </source>
</reference>
<gene>
    <name evidence="2" type="ORF">AKO1_003327</name>
</gene>
<dbReference type="Pfam" id="PF00651">
    <property type="entry name" value="BTB"/>
    <property type="match status" value="1"/>
</dbReference>
<dbReference type="AlphaFoldDB" id="A0AAW2ZAF7"/>
<sequence>MCTLTMYEYNPSDASWTNWEVPKTEGYEIVLDREFNCTSRDNLFVMIEYHRTYIYTLDVYKKTWQLTTPLRKLRSTFVDSFHLITPTVLIIAESQDTVDSIHLPSGFVFKHSYNLPFSFGLFSHNNKLLILNNYSNEVVEVDLSRVLNLHSILDQSNKFQNKFQEHYNALPTCQDDLYDFVLSCAFQRTFCSDMIVKYLDTDYPCHGQVLSATSRFFCNMFDEDCNDDQDDHVKKTCVDLSLFDQNIKSKTSLEIALSYMYGGVLEISKIDKHGLVDLAITADFLGLDELFYRIYHSFDVRMTDGTIDALFVFDFIFNYFMEHPILSDLKLNCITEIFKNNLYFIEIINKYDFDGVKYTIDMANEHSLLTMLTHWQKIKEGCSCDAGKLEEILNYIIDDLSENFITSLNELIDVLHVLDHAGIDLNVIPDKIYDIISCQTVDTPELIKRIDHINSNRIILKSSIIQKLKSKYQNTLISILSNVPNGIKYSDVILSHPLESDLYKNVLVDQIMELLLVLKEVHLDDLVKKWFKIMTSIVRSSIYDCREFLIFYTKHFFDDENVSFDLNYDYSGRYYVSILCDKVTSEEVISMLDGAQIARIFTYQKENDVPCNPENFEITMNECFRFVLSSIASITDFCRLYRVFEEKKYWLEKFMAHLDKVVDRNYTSVRSALVVYYEISSLRKSIFDIHQSFVSLEKDTVDYISSNPKSLQDLVLKSLRSSDVFVHYLHEE</sequence>
<keyword evidence="3" id="KW-1185">Reference proteome</keyword>
<dbReference type="Gene3D" id="3.30.710.10">
    <property type="entry name" value="Potassium Channel Kv1.1, Chain A"/>
    <property type="match status" value="1"/>
</dbReference>
<dbReference type="Proteomes" id="UP001431209">
    <property type="component" value="Unassembled WGS sequence"/>
</dbReference>
<name>A0AAW2ZAF7_9EUKA</name>
<evidence type="ECO:0000313" key="3">
    <source>
        <dbReference type="Proteomes" id="UP001431209"/>
    </source>
</evidence>
<dbReference type="CDD" id="cd18186">
    <property type="entry name" value="BTB_POZ_ZBTB_KLHL-like"/>
    <property type="match status" value="1"/>
</dbReference>
<evidence type="ECO:0000259" key="1">
    <source>
        <dbReference type="PROSITE" id="PS50097"/>
    </source>
</evidence>
<accession>A0AAW2ZAF7</accession>
<dbReference type="SUPFAM" id="SSF54695">
    <property type="entry name" value="POZ domain"/>
    <property type="match status" value="1"/>
</dbReference>
<dbReference type="InterPro" id="IPR011333">
    <property type="entry name" value="SKP1/BTB/POZ_sf"/>
</dbReference>
<dbReference type="PROSITE" id="PS50097">
    <property type="entry name" value="BTB"/>
    <property type="match status" value="1"/>
</dbReference>
<protein>
    <recommendedName>
        <fullName evidence="1">BTB domain-containing protein</fullName>
    </recommendedName>
</protein>
<proteinExistence type="predicted"/>
<evidence type="ECO:0000313" key="2">
    <source>
        <dbReference type="EMBL" id="KAL0485661.1"/>
    </source>
</evidence>
<organism evidence="2 3">
    <name type="scientific">Acrasis kona</name>
    <dbReference type="NCBI Taxonomy" id="1008807"/>
    <lineage>
        <taxon>Eukaryota</taxon>
        <taxon>Discoba</taxon>
        <taxon>Heterolobosea</taxon>
        <taxon>Tetramitia</taxon>
        <taxon>Eutetramitia</taxon>
        <taxon>Acrasidae</taxon>
        <taxon>Acrasis</taxon>
    </lineage>
</organism>
<comment type="caution">
    <text evidence="2">The sequence shown here is derived from an EMBL/GenBank/DDBJ whole genome shotgun (WGS) entry which is preliminary data.</text>
</comment>